<keyword evidence="1" id="KW-0472">Membrane</keyword>
<feature type="transmembrane region" description="Helical" evidence="1">
    <location>
        <begin position="20"/>
        <end position="39"/>
    </location>
</feature>
<keyword evidence="1" id="KW-0812">Transmembrane</keyword>
<keyword evidence="3" id="KW-1185">Reference proteome</keyword>
<accession>A0A4U1B4A3</accession>
<dbReference type="OrthoDB" id="5296662at2"/>
<evidence type="ECO:0000313" key="2">
    <source>
        <dbReference type="EMBL" id="TKB44253.1"/>
    </source>
</evidence>
<name>A0A4U1B4A3_9GAMM</name>
<dbReference type="EMBL" id="SWDB01000030">
    <property type="protein sequence ID" value="TKB44253.1"/>
    <property type="molecule type" value="Genomic_DNA"/>
</dbReference>
<dbReference type="Proteomes" id="UP000307999">
    <property type="component" value="Unassembled WGS sequence"/>
</dbReference>
<evidence type="ECO:0000256" key="1">
    <source>
        <dbReference type="SAM" id="Phobius"/>
    </source>
</evidence>
<sequence>MQELYVITKRKSKGFTLVELLLGMFFGIIVLAGATYIYVNVISSSASTLKSSKLNTQLMSMMSIMVNDIRRAGYWSTFTETPSANPFSQQNDTAVEVIASMAADTEITLGSATSGQCITYSYDENENGNVDADSEYFGYRLNSGNIEMRTLGTVTDGDSCNNGTWTVFSDSDLYTITELSFNSNDSACVNTREPDGIDNDGANGIDDDNERDCYSQIPAAGSGDTTVETRDIQITIAAALVADPEVTMSITQSVRVRNDWIRIR</sequence>
<keyword evidence="1" id="KW-1133">Transmembrane helix</keyword>
<evidence type="ECO:0008006" key="4">
    <source>
        <dbReference type="Google" id="ProtNLM"/>
    </source>
</evidence>
<comment type="caution">
    <text evidence="2">The sequence shown here is derived from an EMBL/GenBank/DDBJ whole genome shotgun (WGS) entry which is preliminary data.</text>
</comment>
<organism evidence="2 3">
    <name type="scientific">Thalassotalea mangrovi</name>
    <dbReference type="NCBI Taxonomy" id="2572245"/>
    <lineage>
        <taxon>Bacteria</taxon>
        <taxon>Pseudomonadati</taxon>
        <taxon>Pseudomonadota</taxon>
        <taxon>Gammaproteobacteria</taxon>
        <taxon>Alteromonadales</taxon>
        <taxon>Colwelliaceae</taxon>
        <taxon>Thalassotalea</taxon>
    </lineage>
</organism>
<gene>
    <name evidence="2" type="ORF">E8M12_12640</name>
</gene>
<protein>
    <recommendedName>
        <fullName evidence="4">Prepilin-type N-terminal cleavage/methylation domain-containing protein</fullName>
    </recommendedName>
</protein>
<reference evidence="2 3" key="1">
    <citation type="submission" date="2019-04" db="EMBL/GenBank/DDBJ databases">
        <title>Thalassotalea guangxiensis sp. nov., isolated from sediment of the coastal wetland.</title>
        <authorList>
            <person name="Zheng S."/>
            <person name="Zhang D."/>
        </authorList>
    </citation>
    <scope>NUCLEOTIDE SEQUENCE [LARGE SCALE GENOMIC DNA]</scope>
    <source>
        <strain evidence="2 3">ZS-4</strain>
    </source>
</reference>
<evidence type="ECO:0000313" key="3">
    <source>
        <dbReference type="Proteomes" id="UP000307999"/>
    </source>
</evidence>
<proteinExistence type="predicted"/>
<dbReference type="AlphaFoldDB" id="A0A4U1B4A3"/>